<dbReference type="KEGG" id="vaq:FIV01_08615"/>
<evidence type="ECO:0000259" key="4">
    <source>
        <dbReference type="Pfam" id="PF04715"/>
    </source>
</evidence>
<dbReference type="InterPro" id="IPR005802">
    <property type="entry name" value="ADC_synth_comp_1"/>
</dbReference>
<dbReference type="InterPro" id="IPR019999">
    <property type="entry name" value="Anth_synth_I-like"/>
</dbReference>
<evidence type="ECO:0000313" key="5">
    <source>
        <dbReference type="EMBL" id="QFT26489.1"/>
    </source>
</evidence>
<name>A0A5P9CJJ9_9VIBR</name>
<protein>
    <recommendedName>
        <fullName evidence="1">aminodeoxychorismate synthase</fullName>
        <ecNumber evidence="1">2.6.1.85</ecNumber>
    </recommendedName>
</protein>
<keyword evidence="2 5" id="KW-0808">Transferase</keyword>
<keyword evidence="6" id="KW-1185">Reference proteome</keyword>
<dbReference type="EMBL" id="CP045350">
    <property type="protein sequence ID" value="QFT26489.1"/>
    <property type="molecule type" value="Genomic_DNA"/>
</dbReference>
<accession>A0A5P9CJJ9</accession>
<evidence type="ECO:0000313" key="6">
    <source>
        <dbReference type="Proteomes" id="UP000326936"/>
    </source>
</evidence>
<feature type="domain" description="Anthranilate synthase component I N-terminal" evidence="4">
    <location>
        <begin position="80"/>
        <end position="214"/>
    </location>
</feature>
<evidence type="ECO:0000256" key="2">
    <source>
        <dbReference type="ARBA" id="ARBA00022679"/>
    </source>
</evidence>
<dbReference type="Proteomes" id="UP000326936">
    <property type="component" value="Chromosome"/>
</dbReference>
<dbReference type="SUPFAM" id="SSF56322">
    <property type="entry name" value="ADC synthase"/>
    <property type="match status" value="1"/>
</dbReference>
<organism evidence="5 6">
    <name type="scientific">Vibrio aquimaris</name>
    <dbReference type="NCBI Taxonomy" id="2587862"/>
    <lineage>
        <taxon>Bacteria</taxon>
        <taxon>Pseudomonadati</taxon>
        <taxon>Pseudomonadota</taxon>
        <taxon>Gammaproteobacteria</taxon>
        <taxon>Vibrionales</taxon>
        <taxon>Vibrionaceae</taxon>
        <taxon>Vibrio</taxon>
    </lineage>
</organism>
<dbReference type="AlphaFoldDB" id="A0A5P9CJJ9"/>
<dbReference type="Gene3D" id="3.60.120.10">
    <property type="entry name" value="Anthranilate synthase"/>
    <property type="match status" value="1"/>
</dbReference>
<dbReference type="Pfam" id="PF04715">
    <property type="entry name" value="Anth_synt_I_N"/>
    <property type="match status" value="1"/>
</dbReference>
<reference evidence="5 6" key="1">
    <citation type="submission" date="2019-10" db="EMBL/GenBank/DDBJ databases">
        <title>Complete genome sequence of Vibrio sp. strain THAF100, isolated from non-filtered water from the water column of tank 6 of a marine aquarium containing stony-coral fragments. Water maintained at 26 degree C.</title>
        <authorList>
            <person name="Ruckert C."/>
            <person name="Franco A."/>
            <person name="Kalinowski J."/>
            <person name="Glaeser S."/>
        </authorList>
    </citation>
    <scope>NUCLEOTIDE SEQUENCE [LARGE SCALE GENOMIC DNA]</scope>
    <source>
        <strain evidence="5 6">THAF100</strain>
    </source>
</reference>
<keyword evidence="5" id="KW-0032">Aminotransferase</keyword>
<proteinExistence type="predicted"/>
<dbReference type="InterPro" id="IPR006805">
    <property type="entry name" value="Anth_synth_I_N"/>
</dbReference>
<dbReference type="PANTHER" id="PTHR11236:SF50">
    <property type="entry name" value="AMINODEOXYCHORISMATE SYNTHASE COMPONENT 1"/>
    <property type="match status" value="1"/>
</dbReference>
<dbReference type="GO" id="GO:0000162">
    <property type="term" value="P:L-tryptophan biosynthetic process"/>
    <property type="evidence" value="ECO:0007669"/>
    <property type="project" value="TreeGrafter"/>
</dbReference>
<sequence>MPLCIVQLTFLLLTTSLVELRPSCYNKHHCSGDRSQYDTLALLLLLCSEPSLCHKKKQMNQKTSNCLQIKPINYHSDLSLELFNKVASLPWAMLLRSASREHVDSRFDILVAAPLVKIITSGQTTLVVHPEGQFESDQDPFQLLEQQQDQWLPKLDYQGKLPFIGGALGYFSYDLGRRVEQLPQIAQQDLATPDMAVGIYSWAVVLDHQNKTAFVVGENVDEHYGWLISQAPRLDQDFVLTSEWQSNMTKQEYVKRFSRVKDYLHSGDCYQINLAQRFNAEYTGCEWQAYQTLERFNQGPFSAFIRIDKSAILSVSPERFIQLSDRKIETKPIKGTRPRYACIQADSAQANELAIAEKDQAENLMIVDLLRNDIGKVAKPGTVHVPKLFDIESFPAVHHLVSTIRAELRDDYSTADLLRACFPGGSITGAPKIRAMEIIEELEPHRRNAYCGSIGYISRHGRMDTSITIRTLVAESNKIYVWAGGGLVADSKSCSEYQETLDKLCRILPILNTVLSSKD</sequence>
<evidence type="ECO:0000259" key="3">
    <source>
        <dbReference type="Pfam" id="PF00425"/>
    </source>
</evidence>
<dbReference type="EC" id="2.6.1.85" evidence="1"/>
<gene>
    <name evidence="5" type="primary">pabB</name>
    <name evidence="5" type="ORF">FIV01_08615</name>
</gene>
<dbReference type="InterPro" id="IPR005801">
    <property type="entry name" value="ADC_synthase"/>
</dbReference>
<evidence type="ECO:0000256" key="1">
    <source>
        <dbReference type="ARBA" id="ARBA00013139"/>
    </source>
</evidence>
<feature type="domain" description="Chorismate-utilising enzyme C-terminal" evidence="3">
    <location>
        <begin position="250"/>
        <end position="503"/>
    </location>
</feature>
<dbReference type="PANTHER" id="PTHR11236">
    <property type="entry name" value="AMINOBENZOATE/ANTHRANILATE SYNTHASE"/>
    <property type="match status" value="1"/>
</dbReference>
<dbReference type="GO" id="GO:0009396">
    <property type="term" value="P:folic acid-containing compound biosynthetic process"/>
    <property type="evidence" value="ECO:0007669"/>
    <property type="project" value="InterPro"/>
</dbReference>
<dbReference type="NCBIfam" id="TIGR00553">
    <property type="entry name" value="pabB"/>
    <property type="match status" value="1"/>
</dbReference>
<dbReference type="GO" id="GO:0046820">
    <property type="term" value="F:4-amino-4-deoxychorismate synthase activity"/>
    <property type="evidence" value="ECO:0007669"/>
    <property type="project" value="UniProtKB-EC"/>
</dbReference>
<dbReference type="InterPro" id="IPR015890">
    <property type="entry name" value="Chorismate_C"/>
</dbReference>
<dbReference type="Pfam" id="PF00425">
    <property type="entry name" value="Chorismate_bind"/>
    <property type="match status" value="1"/>
</dbReference>
<dbReference type="PRINTS" id="PR00095">
    <property type="entry name" value="ANTSNTHASEI"/>
</dbReference>